<keyword evidence="3" id="KW-1185">Reference proteome</keyword>
<evidence type="ECO:0000313" key="3">
    <source>
        <dbReference type="Proteomes" id="UP000799441"/>
    </source>
</evidence>
<dbReference type="EMBL" id="MU003781">
    <property type="protein sequence ID" value="KAF2722614.1"/>
    <property type="molecule type" value="Genomic_DNA"/>
</dbReference>
<feature type="compositionally biased region" description="Basic and acidic residues" evidence="1">
    <location>
        <begin position="85"/>
        <end position="98"/>
    </location>
</feature>
<protein>
    <submittedName>
        <fullName evidence="2">Uncharacterized protein</fullName>
    </submittedName>
</protein>
<sequence>MQQRNDGIFLDLHDRNGYMYAPAVRNPGLHVSEKWDADGVHDACMHARTAHVYVFSVGTASSHAFHHFSHPPTRCTSLPSPKFPSRGERVNRSEREAMGPRGRHLRRERTSPPNPSINPGKPTGQQGLPERHMQVTFVGRRRDTAGKWDLLPPGYLSVVACCGSPVVQASKSLLWGTKGLRAMCE</sequence>
<evidence type="ECO:0000256" key="1">
    <source>
        <dbReference type="SAM" id="MobiDB-lite"/>
    </source>
</evidence>
<proteinExistence type="predicted"/>
<name>A0A9P4QD42_9PEZI</name>
<gene>
    <name evidence="2" type="ORF">K431DRAFT_41917</name>
</gene>
<feature type="region of interest" description="Disordered" evidence="1">
    <location>
        <begin position="69"/>
        <end position="130"/>
    </location>
</feature>
<organism evidence="2 3">
    <name type="scientific">Polychaeton citri CBS 116435</name>
    <dbReference type="NCBI Taxonomy" id="1314669"/>
    <lineage>
        <taxon>Eukaryota</taxon>
        <taxon>Fungi</taxon>
        <taxon>Dikarya</taxon>
        <taxon>Ascomycota</taxon>
        <taxon>Pezizomycotina</taxon>
        <taxon>Dothideomycetes</taxon>
        <taxon>Dothideomycetidae</taxon>
        <taxon>Capnodiales</taxon>
        <taxon>Capnodiaceae</taxon>
        <taxon>Polychaeton</taxon>
    </lineage>
</organism>
<evidence type="ECO:0000313" key="2">
    <source>
        <dbReference type="EMBL" id="KAF2722614.1"/>
    </source>
</evidence>
<dbReference type="AlphaFoldDB" id="A0A9P4QD42"/>
<reference evidence="2" key="1">
    <citation type="journal article" date="2020" name="Stud. Mycol.">
        <title>101 Dothideomycetes genomes: a test case for predicting lifestyles and emergence of pathogens.</title>
        <authorList>
            <person name="Haridas S."/>
            <person name="Albert R."/>
            <person name="Binder M."/>
            <person name="Bloem J."/>
            <person name="Labutti K."/>
            <person name="Salamov A."/>
            <person name="Andreopoulos B."/>
            <person name="Baker S."/>
            <person name="Barry K."/>
            <person name="Bills G."/>
            <person name="Bluhm B."/>
            <person name="Cannon C."/>
            <person name="Castanera R."/>
            <person name="Culley D."/>
            <person name="Daum C."/>
            <person name="Ezra D."/>
            <person name="Gonzalez J."/>
            <person name="Henrissat B."/>
            <person name="Kuo A."/>
            <person name="Liang C."/>
            <person name="Lipzen A."/>
            <person name="Lutzoni F."/>
            <person name="Magnuson J."/>
            <person name="Mondo S."/>
            <person name="Nolan M."/>
            <person name="Ohm R."/>
            <person name="Pangilinan J."/>
            <person name="Park H.-J."/>
            <person name="Ramirez L."/>
            <person name="Alfaro M."/>
            <person name="Sun H."/>
            <person name="Tritt A."/>
            <person name="Yoshinaga Y."/>
            <person name="Zwiers L.-H."/>
            <person name="Turgeon B."/>
            <person name="Goodwin S."/>
            <person name="Spatafora J."/>
            <person name="Crous P."/>
            <person name="Grigoriev I."/>
        </authorList>
    </citation>
    <scope>NUCLEOTIDE SEQUENCE</scope>
    <source>
        <strain evidence="2">CBS 116435</strain>
    </source>
</reference>
<comment type="caution">
    <text evidence="2">The sequence shown here is derived from an EMBL/GenBank/DDBJ whole genome shotgun (WGS) entry which is preliminary data.</text>
</comment>
<accession>A0A9P4QD42</accession>
<dbReference type="Proteomes" id="UP000799441">
    <property type="component" value="Unassembled WGS sequence"/>
</dbReference>